<organism evidence="3 4">
    <name type="scientific">Marinactinospora rubrisoli</name>
    <dbReference type="NCBI Taxonomy" id="2715399"/>
    <lineage>
        <taxon>Bacteria</taxon>
        <taxon>Bacillati</taxon>
        <taxon>Actinomycetota</taxon>
        <taxon>Actinomycetes</taxon>
        <taxon>Streptosporangiales</taxon>
        <taxon>Nocardiopsidaceae</taxon>
        <taxon>Marinactinospora</taxon>
    </lineage>
</organism>
<accession>A0ABW2KB91</accession>
<dbReference type="PANTHER" id="PTHR30408:SF12">
    <property type="entry name" value="TYPE I RESTRICTION ENZYME MJAVIII SPECIFICITY SUBUNIT"/>
    <property type="match status" value="1"/>
</dbReference>
<dbReference type="Proteomes" id="UP001596540">
    <property type="component" value="Unassembled WGS sequence"/>
</dbReference>
<dbReference type="InterPro" id="IPR052021">
    <property type="entry name" value="Type-I_RS_S_subunit"/>
</dbReference>
<name>A0ABW2KB91_9ACTN</name>
<dbReference type="EMBL" id="JBHTBH010000001">
    <property type="protein sequence ID" value="MFC7326235.1"/>
    <property type="molecule type" value="Genomic_DNA"/>
</dbReference>
<dbReference type="InterPro" id="IPR044946">
    <property type="entry name" value="Restrct_endonuc_typeI_TRD_sf"/>
</dbReference>
<keyword evidence="2" id="KW-0238">DNA-binding</keyword>
<proteinExistence type="predicted"/>
<sequence length="385" mass="42496">MGDIVSNIEITYGINAPKKHDHQRCVWAGDIQHGRVHSQPPDRMPPAAPQHTRALLREGDLAVVLVGDRAGDAALITAKHDGCLATRAVGIIRSRNRYAIRWLRIWLQTPSARVWTARHVSAHVEPTLALGVLKKMPVRLPPPWQIDAVHELVTIIEAKLELNRQIATTAVGLADAHHAGHTRQRASWTSCTFGTVTQARTGKPASNSVPKDGAVSTTWIRPADVLQASLPYLEQNGRQGPADPRAVCEPGTILLASRPEGARCAVNLIPVAPHRGVVAVRPSDPADHWWLLHELRSQSKALSEVAQGRQARELSALAFSRLEVRWPEPEVRHRFHRVADPLHARSQQTLDENRALQALLDKLLHDVSLGRLPANLRERCLFLSG</sequence>
<dbReference type="Gene3D" id="3.90.220.20">
    <property type="entry name" value="DNA methylase specificity domains"/>
    <property type="match status" value="2"/>
</dbReference>
<evidence type="ECO:0000313" key="3">
    <source>
        <dbReference type="EMBL" id="MFC7326235.1"/>
    </source>
</evidence>
<evidence type="ECO:0000313" key="4">
    <source>
        <dbReference type="Proteomes" id="UP001596540"/>
    </source>
</evidence>
<protein>
    <recommendedName>
        <fullName evidence="5">Type I restriction modification DNA specificity domain-containing protein</fullName>
    </recommendedName>
</protein>
<evidence type="ECO:0000256" key="2">
    <source>
        <dbReference type="ARBA" id="ARBA00023125"/>
    </source>
</evidence>
<comment type="caution">
    <text evidence="3">The sequence shown here is derived from an EMBL/GenBank/DDBJ whole genome shotgun (WGS) entry which is preliminary data.</text>
</comment>
<dbReference type="SUPFAM" id="SSF116734">
    <property type="entry name" value="DNA methylase specificity domain"/>
    <property type="match status" value="2"/>
</dbReference>
<evidence type="ECO:0000256" key="1">
    <source>
        <dbReference type="ARBA" id="ARBA00022747"/>
    </source>
</evidence>
<reference evidence="4" key="1">
    <citation type="journal article" date="2019" name="Int. J. Syst. Evol. Microbiol.">
        <title>The Global Catalogue of Microorganisms (GCM) 10K type strain sequencing project: providing services to taxonomists for standard genome sequencing and annotation.</title>
        <authorList>
            <consortium name="The Broad Institute Genomics Platform"/>
            <consortium name="The Broad Institute Genome Sequencing Center for Infectious Disease"/>
            <person name="Wu L."/>
            <person name="Ma J."/>
        </authorList>
    </citation>
    <scope>NUCLEOTIDE SEQUENCE [LARGE SCALE GENOMIC DNA]</scope>
    <source>
        <strain evidence="4">CGMCC 4.7382</strain>
    </source>
</reference>
<dbReference type="PANTHER" id="PTHR30408">
    <property type="entry name" value="TYPE-1 RESTRICTION ENZYME ECOKI SPECIFICITY PROTEIN"/>
    <property type="match status" value="1"/>
</dbReference>
<dbReference type="RefSeq" id="WP_379868010.1">
    <property type="nucleotide sequence ID" value="NZ_JBHTBH010000001.1"/>
</dbReference>
<keyword evidence="4" id="KW-1185">Reference proteome</keyword>
<evidence type="ECO:0008006" key="5">
    <source>
        <dbReference type="Google" id="ProtNLM"/>
    </source>
</evidence>
<keyword evidence="1" id="KW-0680">Restriction system</keyword>
<gene>
    <name evidence="3" type="ORF">ACFQRF_00660</name>
</gene>